<keyword evidence="3" id="KW-1185">Reference proteome</keyword>
<keyword evidence="1" id="KW-1133">Transmembrane helix</keyword>
<comment type="caution">
    <text evidence="2">The sequence shown here is derived from an EMBL/GenBank/DDBJ whole genome shotgun (WGS) entry which is preliminary data.</text>
</comment>
<sequence>MGVGWGTFILCFVGAILIGLSLANSQNDLAGFIYFGCAAIFAVVVMLLAFLPKAPVGSVPDSVTVFDLTYYPRIAFILLIMLGSLGGLLGIFVYYVLAPVYAINPDS</sequence>
<dbReference type="EMBL" id="MCGO01000006">
    <property type="protein sequence ID" value="ORY50895.1"/>
    <property type="molecule type" value="Genomic_DNA"/>
</dbReference>
<keyword evidence="1" id="KW-0472">Membrane</keyword>
<dbReference type="Proteomes" id="UP000193642">
    <property type="component" value="Unassembled WGS sequence"/>
</dbReference>
<name>A0A1Y2CX27_9FUNG</name>
<dbReference type="AlphaFoldDB" id="A0A1Y2CX27"/>
<evidence type="ECO:0000313" key="2">
    <source>
        <dbReference type="EMBL" id="ORY50895.1"/>
    </source>
</evidence>
<keyword evidence="1" id="KW-0812">Transmembrane</keyword>
<accession>A0A1Y2CX27</accession>
<dbReference type="OrthoDB" id="10264188at2759"/>
<feature type="transmembrane region" description="Helical" evidence="1">
    <location>
        <begin position="31"/>
        <end position="51"/>
    </location>
</feature>
<feature type="transmembrane region" description="Helical" evidence="1">
    <location>
        <begin position="6"/>
        <end position="24"/>
    </location>
</feature>
<gene>
    <name evidence="2" type="ORF">BCR33DRAFT_712860</name>
</gene>
<feature type="transmembrane region" description="Helical" evidence="1">
    <location>
        <begin position="71"/>
        <end position="97"/>
    </location>
</feature>
<proteinExistence type="predicted"/>
<evidence type="ECO:0000313" key="3">
    <source>
        <dbReference type="Proteomes" id="UP000193642"/>
    </source>
</evidence>
<protein>
    <submittedName>
        <fullName evidence="2">Uncharacterized protein</fullName>
    </submittedName>
</protein>
<organism evidence="2 3">
    <name type="scientific">Rhizoclosmatium globosum</name>
    <dbReference type="NCBI Taxonomy" id="329046"/>
    <lineage>
        <taxon>Eukaryota</taxon>
        <taxon>Fungi</taxon>
        <taxon>Fungi incertae sedis</taxon>
        <taxon>Chytridiomycota</taxon>
        <taxon>Chytridiomycota incertae sedis</taxon>
        <taxon>Chytridiomycetes</taxon>
        <taxon>Chytridiales</taxon>
        <taxon>Chytriomycetaceae</taxon>
        <taxon>Rhizoclosmatium</taxon>
    </lineage>
</organism>
<reference evidence="2 3" key="1">
    <citation type="submission" date="2016-07" db="EMBL/GenBank/DDBJ databases">
        <title>Pervasive Adenine N6-methylation of Active Genes in Fungi.</title>
        <authorList>
            <consortium name="DOE Joint Genome Institute"/>
            <person name="Mondo S.J."/>
            <person name="Dannebaum R.O."/>
            <person name="Kuo R.C."/>
            <person name="Labutti K."/>
            <person name="Haridas S."/>
            <person name="Kuo A."/>
            <person name="Salamov A."/>
            <person name="Ahrendt S.R."/>
            <person name="Lipzen A."/>
            <person name="Sullivan W."/>
            <person name="Andreopoulos W.B."/>
            <person name="Clum A."/>
            <person name="Lindquist E."/>
            <person name="Daum C."/>
            <person name="Ramamoorthy G.K."/>
            <person name="Gryganskyi A."/>
            <person name="Culley D."/>
            <person name="Magnuson J.K."/>
            <person name="James T.Y."/>
            <person name="O'Malley M.A."/>
            <person name="Stajich J.E."/>
            <person name="Spatafora J.W."/>
            <person name="Visel A."/>
            <person name="Grigoriev I.V."/>
        </authorList>
    </citation>
    <scope>NUCLEOTIDE SEQUENCE [LARGE SCALE GENOMIC DNA]</scope>
    <source>
        <strain evidence="2 3">JEL800</strain>
    </source>
</reference>
<evidence type="ECO:0000256" key="1">
    <source>
        <dbReference type="SAM" id="Phobius"/>
    </source>
</evidence>